<sequence length="266" mass="27389">MRIRGTLALLALTGLGLTGCSTADQPADSPAAQDEGHTQITISAAASLQRSFDEIAKDFQEEHPQIKVKHISYDGSSTLATQIVEGAPVDVFASADERNMDTVSDAGLAKDPVIFATNTLVIAVPAGNPAHVQSLADLSRVTTVLCAPQVPCGGASQKLLDGAGVQVEPASMEQNVSAVLQKVSAGEADAGLVYRTDVVGDDSVDSIVPDGAQEVVNSYPISVLSTSQFQQQAEAAQQFVDYVLGAEGQEVLVEHGFGNAGAGAEG</sequence>
<dbReference type="GO" id="GO:0030973">
    <property type="term" value="F:molybdate ion binding"/>
    <property type="evidence" value="ECO:0007669"/>
    <property type="project" value="TreeGrafter"/>
</dbReference>
<protein>
    <submittedName>
        <fullName evidence="6">Molybdate-binding periplasmic protein</fullName>
    </submittedName>
</protein>
<evidence type="ECO:0000313" key="7">
    <source>
        <dbReference type="Proteomes" id="UP000307000"/>
    </source>
</evidence>
<feature type="binding site" evidence="4">
    <location>
        <position position="47"/>
    </location>
    <ligand>
        <name>molybdate</name>
        <dbReference type="ChEBI" id="CHEBI:36264"/>
    </ligand>
</feature>
<evidence type="ECO:0000313" key="6">
    <source>
        <dbReference type="EMBL" id="QCY46141.1"/>
    </source>
</evidence>
<accession>A0A5B7WQ07</accession>
<evidence type="ECO:0000256" key="3">
    <source>
        <dbReference type="ARBA" id="ARBA00022729"/>
    </source>
</evidence>
<dbReference type="KEGG" id="gcr:GcLGCM259_0359"/>
<dbReference type="EMBL" id="CP034412">
    <property type="protein sequence ID" value="QCY46141.1"/>
    <property type="molecule type" value="Genomic_DNA"/>
</dbReference>
<evidence type="ECO:0000256" key="2">
    <source>
        <dbReference type="ARBA" id="ARBA00022723"/>
    </source>
</evidence>
<dbReference type="NCBIfam" id="TIGR01256">
    <property type="entry name" value="modA"/>
    <property type="match status" value="1"/>
</dbReference>
<evidence type="ECO:0000256" key="5">
    <source>
        <dbReference type="SAM" id="SignalP"/>
    </source>
</evidence>
<dbReference type="SUPFAM" id="SSF53850">
    <property type="entry name" value="Periplasmic binding protein-like II"/>
    <property type="match status" value="1"/>
</dbReference>
<feature type="binding site" evidence="4">
    <location>
        <position position="76"/>
    </location>
    <ligand>
        <name>molybdate</name>
        <dbReference type="ChEBI" id="CHEBI:36264"/>
    </ligand>
</feature>
<evidence type="ECO:0000256" key="4">
    <source>
        <dbReference type="PIRSR" id="PIRSR004846-1"/>
    </source>
</evidence>
<organism evidence="6 7">
    <name type="scientific">Glutamicibacter creatinolyticus</name>
    <dbReference type="NCBI Taxonomy" id="162496"/>
    <lineage>
        <taxon>Bacteria</taxon>
        <taxon>Bacillati</taxon>
        <taxon>Actinomycetota</taxon>
        <taxon>Actinomycetes</taxon>
        <taxon>Micrococcales</taxon>
        <taxon>Micrococcaceae</taxon>
        <taxon>Glutamicibacter</taxon>
    </lineage>
</organism>
<keyword evidence="4" id="KW-0500">Molybdenum</keyword>
<feature type="binding site" evidence="4">
    <location>
        <position position="194"/>
    </location>
    <ligand>
        <name>molybdate</name>
        <dbReference type="ChEBI" id="CHEBI:36264"/>
    </ligand>
</feature>
<keyword evidence="2 4" id="KW-0479">Metal-binding</keyword>
<gene>
    <name evidence="6" type="primary">modA</name>
    <name evidence="6" type="ORF">GcLGCM259_0359</name>
</gene>
<reference evidence="6 7" key="1">
    <citation type="submission" date="2018-12" db="EMBL/GenBank/DDBJ databases">
        <title>Complete Genome Sequence of Glutamicibacter creatinolyticus strain LGCM259,isolated from an abscess of a 12-year-old mare in Italy.</title>
        <authorList>
            <person name="Santos R.G."/>
            <person name="Silva A.L."/>
            <person name="Seyffert N."/>
            <person name="Castro T.L.P."/>
            <person name="Attili A.R."/>
            <person name="Rifici C."/>
            <person name="Mazzullo G."/>
            <person name="Brenig B."/>
            <person name="Venanzi F."/>
            <person name="Azevedo V."/>
        </authorList>
    </citation>
    <scope>NUCLEOTIDE SEQUENCE [LARGE SCALE GENOMIC DNA]</scope>
    <source>
        <strain evidence="6 7">LGCM 259</strain>
    </source>
</reference>
<keyword evidence="3 5" id="KW-0732">Signal</keyword>
<dbReference type="GO" id="GO:0046872">
    <property type="term" value="F:metal ion binding"/>
    <property type="evidence" value="ECO:0007669"/>
    <property type="project" value="UniProtKB-KW"/>
</dbReference>
<feature type="binding site" evidence="4">
    <location>
        <position position="176"/>
    </location>
    <ligand>
        <name>molybdate</name>
        <dbReference type="ChEBI" id="CHEBI:36264"/>
    </ligand>
</feature>
<dbReference type="PANTHER" id="PTHR30632:SF0">
    <property type="entry name" value="SULFATE-BINDING PROTEIN"/>
    <property type="match status" value="1"/>
</dbReference>
<dbReference type="InterPro" id="IPR050682">
    <property type="entry name" value="ModA/WtpA"/>
</dbReference>
<feature type="signal peptide" evidence="5">
    <location>
        <begin position="1"/>
        <end position="23"/>
    </location>
</feature>
<dbReference type="InterPro" id="IPR005950">
    <property type="entry name" value="ModA"/>
</dbReference>
<dbReference type="Gene3D" id="3.40.190.10">
    <property type="entry name" value="Periplasmic binding protein-like II"/>
    <property type="match status" value="2"/>
</dbReference>
<dbReference type="GO" id="GO:0015689">
    <property type="term" value="P:molybdate ion transport"/>
    <property type="evidence" value="ECO:0007669"/>
    <property type="project" value="InterPro"/>
</dbReference>
<dbReference type="PIRSF" id="PIRSF004846">
    <property type="entry name" value="ModA"/>
    <property type="match status" value="1"/>
</dbReference>
<proteinExistence type="inferred from homology"/>
<evidence type="ECO:0000256" key="1">
    <source>
        <dbReference type="ARBA" id="ARBA00009175"/>
    </source>
</evidence>
<dbReference type="AlphaFoldDB" id="A0A5B7WQ07"/>
<name>A0A5B7WQ07_9MICC</name>
<dbReference type="PROSITE" id="PS51257">
    <property type="entry name" value="PROKAR_LIPOPROTEIN"/>
    <property type="match status" value="1"/>
</dbReference>
<dbReference type="PANTHER" id="PTHR30632">
    <property type="entry name" value="MOLYBDATE-BINDING PERIPLASMIC PROTEIN"/>
    <property type="match status" value="1"/>
</dbReference>
<dbReference type="RefSeq" id="WP_138925592.1">
    <property type="nucleotide sequence ID" value="NZ_CP034412.1"/>
</dbReference>
<keyword evidence="7" id="KW-1185">Reference proteome</keyword>
<dbReference type="Pfam" id="PF13531">
    <property type="entry name" value="SBP_bac_11"/>
    <property type="match status" value="1"/>
</dbReference>
<feature type="chain" id="PRO_5022904644" evidence="5">
    <location>
        <begin position="24"/>
        <end position="266"/>
    </location>
</feature>
<dbReference type="Proteomes" id="UP000307000">
    <property type="component" value="Chromosome"/>
</dbReference>
<comment type="similarity">
    <text evidence="1">Belongs to the bacterial solute-binding protein ModA family.</text>
</comment>